<dbReference type="InterPro" id="IPR000524">
    <property type="entry name" value="Tscrpt_reg_HTH_GntR"/>
</dbReference>
<dbReference type="GO" id="GO:0003677">
    <property type="term" value="F:DNA binding"/>
    <property type="evidence" value="ECO:0007669"/>
    <property type="project" value="UniProtKB-KW"/>
</dbReference>
<evidence type="ECO:0000313" key="6">
    <source>
        <dbReference type="Proteomes" id="UP000076852"/>
    </source>
</evidence>
<dbReference type="KEGG" id="buz:AYM40_10675"/>
<dbReference type="GO" id="GO:0003700">
    <property type="term" value="F:DNA-binding transcription factor activity"/>
    <property type="evidence" value="ECO:0007669"/>
    <property type="project" value="InterPro"/>
</dbReference>
<dbReference type="PANTHER" id="PTHR43537:SF39">
    <property type="entry name" value="HTH-TYPE TRANSCRIPTIONAL REGULATOR MCBR"/>
    <property type="match status" value="1"/>
</dbReference>
<reference evidence="5 6" key="1">
    <citation type="journal article" date="2016" name="Gene">
        <title>PacBio SMRT assembly of a complex multi-replicon genome reveals chlorocatechol degradative operon in a region of genome plasticity.</title>
        <authorList>
            <person name="Ricker N."/>
            <person name="Shen S.Y."/>
            <person name="Goordial J."/>
            <person name="Jin S."/>
            <person name="Fulthorpe R.R."/>
        </authorList>
    </citation>
    <scope>NUCLEOTIDE SEQUENCE [LARGE SCALE GENOMIC DNA]</scope>
    <source>
        <strain evidence="5 6">OLGA172</strain>
    </source>
</reference>
<dbReference type="EMBL" id="CP014578">
    <property type="protein sequence ID" value="ANB72773.1"/>
    <property type="molecule type" value="Genomic_DNA"/>
</dbReference>
<dbReference type="InterPro" id="IPR036388">
    <property type="entry name" value="WH-like_DNA-bd_sf"/>
</dbReference>
<dbReference type="OrthoDB" id="7003764at2"/>
<name>A0A167VYR9_9BURK</name>
<accession>A0A167VYR9</accession>
<dbReference type="InterPro" id="IPR008920">
    <property type="entry name" value="TF_FadR/GntR_C"/>
</dbReference>
<dbReference type="SUPFAM" id="SSF48008">
    <property type="entry name" value="GntR ligand-binding domain-like"/>
    <property type="match status" value="1"/>
</dbReference>
<dbReference type="SUPFAM" id="SSF46785">
    <property type="entry name" value="Winged helix' DNA-binding domain"/>
    <property type="match status" value="1"/>
</dbReference>
<evidence type="ECO:0000256" key="3">
    <source>
        <dbReference type="ARBA" id="ARBA00023163"/>
    </source>
</evidence>
<evidence type="ECO:0000256" key="2">
    <source>
        <dbReference type="ARBA" id="ARBA00023125"/>
    </source>
</evidence>
<dbReference type="PROSITE" id="PS50949">
    <property type="entry name" value="HTH_GNTR"/>
    <property type="match status" value="1"/>
</dbReference>
<organism evidence="5 6">
    <name type="scientific">Paraburkholderia phytofirmans OLGA172</name>
    <dbReference type="NCBI Taxonomy" id="1417228"/>
    <lineage>
        <taxon>Bacteria</taxon>
        <taxon>Pseudomonadati</taxon>
        <taxon>Pseudomonadota</taxon>
        <taxon>Betaproteobacteria</taxon>
        <taxon>Burkholderiales</taxon>
        <taxon>Burkholderiaceae</taxon>
        <taxon>Paraburkholderia</taxon>
    </lineage>
</organism>
<dbReference type="Pfam" id="PF00392">
    <property type="entry name" value="GntR"/>
    <property type="match status" value="1"/>
</dbReference>
<dbReference type="InterPro" id="IPR011711">
    <property type="entry name" value="GntR_C"/>
</dbReference>
<keyword evidence="1" id="KW-0805">Transcription regulation</keyword>
<dbReference type="PANTHER" id="PTHR43537">
    <property type="entry name" value="TRANSCRIPTIONAL REGULATOR, GNTR FAMILY"/>
    <property type="match status" value="1"/>
</dbReference>
<dbReference type="InterPro" id="IPR036390">
    <property type="entry name" value="WH_DNA-bd_sf"/>
</dbReference>
<keyword evidence="2" id="KW-0238">DNA-binding</keyword>
<feature type="domain" description="HTH gntR-type" evidence="4">
    <location>
        <begin position="7"/>
        <end position="74"/>
    </location>
</feature>
<dbReference type="Gene3D" id="1.20.120.530">
    <property type="entry name" value="GntR ligand-binding domain-like"/>
    <property type="match status" value="1"/>
</dbReference>
<evidence type="ECO:0000256" key="1">
    <source>
        <dbReference type="ARBA" id="ARBA00023015"/>
    </source>
</evidence>
<gene>
    <name evidence="5" type="ORF">AYM40_10675</name>
</gene>
<keyword evidence="6" id="KW-1185">Reference proteome</keyword>
<dbReference type="SMART" id="SM00895">
    <property type="entry name" value="FCD"/>
    <property type="match status" value="1"/>
</dbReference>
<evidence type="ECO:0000313" key="5">
    <source>
        <dbReference type="EMBL" id="ANB72773.1"/>
    </source>
</evidence>
<sequence length="215" mass="23750">MKTSRHHTLQDQTYETLRQWLTIGRFVPGERIKIRHVAAELGVGEMPVRSALQRLAAESALVNVPNCGVTVPRLSKQQFDDVLRVRLILEGQAAELGVPHLSAHDLEALEKLNEEMARALRTADAKAYLDANEAFHLILYRAAGSPLLLELIETVWLQVGPISNLLFGEAQFAGTLNDAHDELLNAAKARDAAGVRRAIEHDLSHAASCLREQCL</sequence>
<proteinExistence type="predicted"/>
<dbReference type="Proteomes" id="UP000076852">
    <property type="component" value="Chromosome 1"/>
</dbReference>
<dbReference type="Gene3D" id="1.10.10.10">
    <property type="entry name" value="Winged helix-like DNA-binding domain superfamily/Winged helix DNA-binding domain"/>
    <property type="match status" value="1"/>
</dbReference>
<dbReference type="SMART" id="SM00345">
    <property type="entry name" value="HTH_GNTR"/>
    <property type="match status" value="1"/>
</dbReference>
<protein>
    <submittedName>
        <fullName evidence="5">GntR family transcriptional regulator</fullName>
    </submittedName>
</protein>
<evidence type="ECO:0000259" key="4">
    <source>
        <dbReference type="PROSITE" id="PS50949"/>
    </source>
</evidence>
<dbReference type="Pfam" id="PF07729">
    <property type="entry name" value="FCD"/>
    <property type="match status" value="1"/>
</dbReference>
<dbReference type="AlphaFoldDB" id="A0A167VYR9"/>
<dbReference type="STRING" id="1804984.AYM40_10675"/>
<dbReference type="RefSeq" id="WP_063496196.1">
    <property type="nucleotide sequence ID" value="NZ_CP014578.1"/>
</dbReference>
<keyword evidence="3" id="KW-0804">Transcription</keyword>